<dbReference type="FunFam" id="3.20.20.70:FF:000016">
    <property type="entry name" value="Triosephosphate isomerase"/>
    <property type="match status" value="1"/>
</dbReference>
<feature type="binding site" evidence="9">
    <location>
        <begin position="235"/>
        <end position="236"/>
    </location>
    <ligand>
        <name>substrate</name>
    </ligand>
</feature>
<comment type="pathway">
    <text evidence="3">Carbohydrate metabolism; erythritol degradation.</text>
</comment>
<dbReference type="UniPathway" id="UPA00138"/>
<comment type="subcellular location">
    <subcellularLocation>
        <location evidence="9 10">Cytoplasm</location>
    </subcellularLocation>
</comment>
<evidence type="ECO:0000313" key="12">
    <source>
        <dbReference type="Proteomes" id="UP000278398"/>
    </source>
</evidence>
<evidence type="ECO:0000256" key="4">
    <source>
        <dbReference type="ARBA" id="ARBA00007422"/>
    </source>
</evidence>
<dbReference type="AlphaFoldDB" id="A0A3R9YHG6"/>
<feature type="binding site" evidence="9">
    <location>
        <position position="175"/>
    </location>
    <ligand>
        <name>substrate</name>
    </ligand>
</feature>
<keyword evidence="6 9" id="KW-0963">Cytoplasm</keyword>
<evidence type="ECO:0000256" key="1">
    <source>
        <dbReference type="ARBA" id="ARBA00000148"/>
    </source>
</evidence>
<evidence type="ECO:0000256" key="10">
    <source>
        <dbReference type="RuleBase" id="RU363013"/>
    </source>
</evidence>
<evidence type="ECO:0000256" key="3">
    <source>
        <dbReference type="ARBA" id="ARBA00004939"/>
    </source>
</evidence>
<reference evidence="11 12" key="1">
    <citation type="submission" date="2018-12" db="EMBL/GenBank/DDBJ databases">
        <title>Mesorhizobium carbonis sp. nov., isolated from coal mine water.</title>
        <authorList>
            <person name="Xin W."/>
            <person name="Xu Z."/>
            <person name="Xiang F."/>
            <person name="Zhang J."/>
            <person name="Xi L."/>
            <person name="Liu J."/>
        </authorList>
    </citation>
    <scope>NUCLEOTIDE SEQUENCE [LARGE SCALE GENOMIC DNA]</scope>
    <source>
        <strain evidence="11 12">B2.3</strain>
    </source>
</reference>
<dbReference type="GO" id="GO:0019563">
    <property type="term" value="P:glycerol catabolic process"/>
    <property type="evidence" value="ECO:0007669"/>
    <property type="project" value="TreeGrafter"/>
</dbReference>
<evidence type="ECO:0000256" key="8">
    <source>
        <dbReference type="ARBA" id="ARBA00023235"/>
    </source>
</evidence>
<dbReference type="HAMAP" id="MF_00147_B">
    <property type="entry name" value="TIM_B"/>
    <property type="match status" value="1"/>
</dbReference>
<feature type="binding site" evidence="9">
    <location>
        <position position="214"/>
    </location>
    <ligand>
        <name>substrate</name>
    </ligand>
</feature>
<feature type="binding site" evidence="9">
    <location>
        <begin position="12"/>
        <end position="14"/>
    </location>
    <ligand>
        <name>substrate</name>
    </ligand>
</feature>
<keyword evidence="7 9" id="KW-0324">Glycolysis</keyword>
<dbReference type="EC" id="5.3.1.1" evidence="9 10"/>
<comment type="function">
    <text evidence="9">Involved in the gluconeogenesis. Catalyzes stereospecifically the conversion of dihydroxyacetone phosphate (DHAP) to D-glyceraldehyde-3-phosphate (G3P).</text>
</comment>
<evidence type="ECO:0000256" key="7">
    <source>
        <dbReference type="ARBA" id="ARBA00023152"/>
    </source>
</evidence>
<feature type="active site" description="Proton acceptor" evidence="9">
    <location>
        <position position="169"/>
    </location>
</feature>
<keyword evidence="8 9" id="KW-0413">Isomerase</keyword>
<dbReference type="GO" id="GO:0006094">
    <property type="term" value="P:gluconeogenesis"/>
    <property type="evidence" value="ECO:0007669"/>
    <property type="project" value="UniProtKB-UniRule"/>
</dbReference>
<proteinExistence type="inferred from homology"/>
<protein>
    <recommendedName>
        <fullName evidence="9 10">Triosephosphate isomerase</fullName>
        <shortName evidence="9">TIM</shortName>
        <shortName evidence="9">TPI</shortName>
        <ecNumber evidence="9 10">5.3.1.1</ecNumber>
    </recommendedName>
    <alternativeName>
        <fullName evidence="9">Triose-phosphate isomerase</fullName>
    </alternativeName>
</protein>
<dbReference type="UniPathway" id="UPA01066"/>
<comment type="pathway">
    <text evidence="9 10">Carbohydrate biosynthesis; gluconeogenesis.</text>
</comment>
<sequence>MTKGIKPLVAGNWKMNGTAASLPEVRSIGNGFMRGLDAECDAVLCVPATLLTRAHQILSATPVKCGGQDCHARPSGAHTGDISAEMLKDAGASHVIVGHSERRADHGESDAVVRAKAEAAWLAGLVAIVCVGETRAERDAGETLAVLSRQLAGSVPEGASSKNTIIAYEPVWAIGTGLTPSSDDVAAAHAHLRAELGRIVGEAAATTRILYGGSVKPSNAVELLGIENVDGALVGGASLKAGDFLGIAEAYRSL</sequence>
<comment type="catalytic activity">
    <reaction evidence="1">
        <text>L-erythrulose 1-phosphate = D-erythrulose 4-phosphate</text>
        <dbReference type="Rhea" id="RHEA:49588"/>
        <dbReference type="ChEBI" id="CHEBI:58002"/>
        <dbReference type="ChEBI" id="CHEBI:90796"/>
        <dbReference type="EC" id="5.3.1.33"/>
    </reaction>
</comment>
<dbReference type="PANTHER" id="PTHR21139">
    <property type="entry name" value="TRIOSEPHOSPHATE ISOMERASE"/>
    <property type="match status" value="1"/>
</dbReference>
<dbReference type="CDD" id="cd00311">
    <property type="entry name" value="TIM"/>
    <property type="match status" value="1"/>
</dbReference>
<dbReference type="OrthoDB" id="9809429at2"/>
<dbReference type="Gene3D" id="3.20.20.70">
    <property type="entry name" value="Aldolase class I"/>
    <property type="match status" value="1"/>
</dbReference>
<comment type="subunit">
    <text evidence="9 10">Homodimer.</text>
</comment>
<dbReference type="PROSITE" id="PS00171">
    <property type="entry name" value="TIM_1"/>
    <property type="match status" value="1"/>
</dbReference>
<dbReference type="GO" id="GO:0006096">
    <property type="term" value="P:glycolytic process"/>
    <property type="evidence" value="ECO:0007669"/>
    <property type="project" value="UniProtKB-UniRule"/>
</dbReference>
<comment type="pathway">
    <text evidence="2 9 10">Carbohydrate degradation; glycolysis; D-glyceraldehyde 3-phosphate from glycerone phosphate: step 1/1.</text>
</comment>
<organism evidence="11 12">
    <name type="scientific">Aquibium carbonis</name>
    <dbReference type="NCBI Taxonomy" id="2495581"/>
    <lineage>
        <taxon>Bacteria</taxon>
        <taxon>Pseudomonadati</taxon>
        <taxon>Pseudomonadota</taxon>
        <taxon>Alphaproteobacteria</taxon>
        <taxon>Hyphomicrobiales</taxon>
        <taxon>Phyllobacteriaceae</taxon>
        <taxon>Aquibium</taxon>
    </lineage>
</organism>
<keyword evidence="12" id="KW-1185">Reference proteome</keyword>
<gene>
    <name evidence="9" type="primary">tpiA</name>
    <name evidence="11" type="ORF">EJC49_03705</name>
</gene>
<dbReference type="InterPro" id="IPR000652">
    <property type="entry name" value="Triosephosphate_isomerase"/>
</dbReference>
<dbReference type="NCBIfam" id="TIGR00419">
    <property type="entry name" value="tim"/>
    <property type="match status" value="1"/>
</dbReference>
<dbReference type="PANTHER" id="PTHR21139:SF42">
    <property type="entry name" value="TRIOSEPHOSPHATE ISOMERASE"/>
    <property type="match status" value="1"/>
</dbReference>
<dbReference type="Pfam" id="PF00121">
    <property type="entry name" value="TIM"/>
    <property type="match status" value="1"/>
</dbReference>
<evidence type="ECO:0000256" key="5">
    <source>
        <dbReference type="ARBA" id="ARBA00022432"/>
    </source>
</evidence>
<comment type="caution">
    <text evidence="11">The sequence shown here is derived from an EMBL/GenBank/DDBJ whole genome shotgun (WGS) entry which is preliminary data.</text>
</comment>
<comment type="similarity">
    <text evidence="4 9 10">Belongs to the triosephosphate isomerase family.</text>
</comment>
<keyword evidence="5 9" id="KW-0312">Gluconeogenesis</keyword>
<evidence type="ECO:0000256" key="2">
    <source>
        <dbReference type="ARBA" id="ARBA00004680"/>
    </source>
</evidence>
<dbReference type="SUPFAM" id="SSF51351">
    <property type="entry name" value="Triosephosphate isomerase (TIM)"/>
    <property type="match status" value="1"/>
</dbReference>
<dbReference type="InterPro" id="IPR022896">
    <property type="entry name" value="TrioseP_Isoase_bac/euk"/>
</dbReference>
<dbReference type="InterPro" id="IPR020861">
    <property type="entry name" value="Triosephosphate_isomerase_AS"/>
</dbReference>
<dbReference type="GO" id="GO:0005829">
    <property type="term" value="C:cytosol"/>
    <property type="evidence" value="ECO:0007669"/>
    <property type="project" value="TreeGrafter"/>
</dbReference>
<dbReference type="PROSITE" id="PS51440">
    <property type="entry name" value="TIM_2"/>
    <property type="match status" value="1"/>
</dbReference>
<dbReference type="UniPathway" id="UPA00109">
    <property type="reaction ID" value="UER00189"/>
</dbReference>
<dbReference type="EMBL" id="RWKW01000010">
    <property type="protein sequence ID" value="RST87840.1"/>
    <property type="molecule type" value="Genomic_DNA"/>
</dbReference>
<dbReference type="InterPro" id="IPR035990">
    <property type="entry name" value="TIM_sf"/>
</dbReference>
<dbReference type="RefSeq" id="WP_126698113.1">
    <property type="nucleotide sequence ID" value="NZ_RWKW01000010.1"/>
</dbReference>
<feature type="active site" description="Electrophile" evidence="9">
    <location>
        <position position="99"/>
    </location>
</feature>
<comment type="catalytic activity">
    <reaction evidence="9 10">
        <text>D-glyceraldehyde 3-phosphate = dihydroxyacetone phosphate</text>
        <dbReference type="Rhea" id="RHEA:18585"/>
        <dbReference type="ChEBI" id="CHEBI:57642"/>
        <dbReference type="ChEBI" id="CHEBI:59776"/>
        <dbReference type="EC" id="5.3.1.1"/>
    </reaction>
</comment>
<dbReference type="Proteomes" id="UP000278398">
    <property type="component" value="Unassembled WGS sequence"/>
</dbReference>
<dbReference type="GO" id="GO:0004807">
    <property type="term" value="F:triose-phosphate isomerase activity"/>
    <property type="evidence" value="ECO:0007669"/>
    <property type="project" value="UniProtKB-UniRule"/>
</dbReference>
<evidence type="ECO:0000256" key="9">
    <source>
        <dbReference type="HAMAP-Rule" id="MF_00147"/>
    </source>
</evidence>
<dbReference type="GO" id="GO:0046166">
    <property type="term" value="P:glyceraldehyde-3-phosphate biosynthetic process"/>
    <property type="evidence" value="ECO:0007669"/>
    <property type="project" value="TreeGrafter"/>
</dbReference>
<accession>A0A3R9YHG6</accession>
<dbReference type="InterPro" id="IPR013785">
    <property type="entry name" value="Aldolase_TIM"/>
</dbReference>
<evidence type="ECO:0000256" key="6">
    <source>
        <dbReference type="ARBA" id="ARBA00022490"/>
    </source>
</evidence>
<evidence type="ECO:0000313" key="11">
    <source>
        <dbReference type="EMBL" id="RST87840.1"/>
    </source>
</evidence>
<name>A0A3R9YHG6_9HYPH</name>